<evidence type="ECO:0000256" key="1">
    <source>
        <dbReference type="ARBA" id="ARBA00022801"/>
    </source>
</evidence>
<dbReference type="EMBL" id="QRDT01000023">
    <property type="protein sequence ID" value="RED28070.1"/>
    <property type="molecule type" value="Genomic_DNA"/>
</dbReference>
<evidence type="ECO:0000313" key="6">
    <source>
        <dbReference type="Proteomes" id="UP000256343"/>
    </source>
</evidence>
<gene>
    <name evidence="3" type="ORF">BJ125_1236</name>
    <name evidence="4" type="ORF">SAMN05892882_1236</name>
</gene>
<keyword evidence="1" id="KW-0378">Hydrolase</keyword>
<reference evidence="3 6" key="2">
    <citation type="submission" date="2018-07" db="EMBL/GenBank/DDBJ databases">
        <title>Genomic Encyclopedia of Archaeal and Bacterial Type Strains, Phase II (KMG-II): from individual species to whole genera.</title>
        <authorList>
            <person name="Goeker M."/>
        </authorList>
    </citation>
    <scope>NUCLEOTIDE SEQUENCE [LARGE SCALE GENOMIC DNA]</scope>
    <source>
        <strain evidence="3 6">JA575</strain>
    </source>
</reference>
<dbReference type="InterPro" id="IPR013094">
    <property type="entry name" value="AB_hydrolase_3"/>
</dbReference>
<dbReference type="AlphaFoldDB" id="A0A336JWA6"/>
<accession>A0A336JWA6</accession>
<dbReference type="InterPro" id="IPR050300">
    <property type="entry name" value="GDXG_lipolytic_enzyme"/>
</dbReference>
<evidence type="ECO:0000313" key="5">
    <source>
        <dbReference type="Proteomes" id="UP000252631"/>
    </source>
</evidence>
<reference evidence="4 5" key="1">
    <citation type="submission" date="2017-08" db="EMBL/GenBank/DDBJ databases">
        <authorList>
            <person name="de Groot N.N."/>
        </authorList>
    </citation>
    <scope>NUCLEOTIDE SEQUENCE [LARGE SCALE GENOMIC DNA]</scope>
    <source>
        <strain evidence="4 5">JA575</strain>
    </source>
</reference>
<dbReference type="InterPro" id="IPR029058">
    <property type="entry name" value="AB_hydrolase_fold"/>
</dbReference>
<keyword evidence="6" id="KW-1185">Reference proteome</keyword>
<dbReference type="Proteomes" id="UP000256343">
    <property type="component" value="Unassembled WGS sequence"/>
</dbReference>
<sequence>MTTDRPADPRARWAYLSQSERDAAYDVVAAVKNSAELSAERNAASAQARATLRSALDLAYGPRQSARIDLYPADRPDAPCLLFWHGGYWQKNSRELFAALVEGIAAHGWSVAIPGYSLAPEVTLTEIVAESRAALDWLAAHGAEHGVAGPVVTSGWSAGGHLVAMTLDHPLVAAGLSIAGVFELGPLRDTFLNAALRLTDAEIATLSPLRLPPVAKRLDLAYGTHELPALVLDSLDLHARRDAAGASGRLLPLPGHDHFSILAELRRPDGALVQAARDLLG</sequence>
<dbReference type="Gene3D" id="3.40.50.1820">
    <property type="entry name" value="alpha/beta hydrolase"/>
    <property type="match status" value="1"/>
</dbReference>
<dbReference type="RefSeq" id="WP_114360089.1">
    <property type="nucleotide sequence ID" value="NZ_QRDT01000023.1"/>
</dbReference>
<dbReference type="Proteomes" id="UP000252631">
    <property type="component" value="Unassembled WGS sequence"/>
</dbReference>
<dbReference type="GO" id="GO:0016787">
    <property type="term" value="F:hydrolase activity"/>
    <property type="evidence" value="ECO:0007669"/>
    <property type="project" value="UniProtKB-KW"/>
</dbReference>
<evidence type="ECO:0000259" key="2">
    <source>
        <dbReference type="Pfam" id="PF07859"/>
    </source>
</evidence>
<proteinExistence type="predicted"/>
<dbReference type="PANTHER" id="PTHR48081:SF33">
    <property type="entry name" value="KYNURENINE FORMAMIDASE"/>
    <property type="match status" value="1"/>
</dbReference>
<organism evidence="4 5">
    <name type="scientific">Rhodopseudomonas pentothenatexigens</name>
    <dbReference type="NCBI Taxonomy" id="999699"/>
    <lineage>
        <taxon>Bacteria</taxon>
        <taxon>Pseudomonadati</taxon>
        <taxon>Pseudomonadota</taxon>
        <taxon>Alphaproteobacteria</taxon>
        <taxon>Hyphomicrobiales</taxon>
        <taxon>Nitrobacteraceae</taxon>
        <taxon>Rhodopseudomonas</taxon>
    </lineage>
</organism>
<protein>
    <submittedName>
        <fullName evidence="4">Acetyl esterase/lipase</fullName>
    </submittedName>
</protein>
<dbReference type="OrthoDB" id="9771666at2"/>
<feature type="domain" description="Alpha/beta hydrolase fold-3" evidence="2">
    <location>
        <begin position="81"/>
        <end position="190"/>
    </location>
</feature>
<dbReference type="PANTHER" id="PTHR48081">
    <property type="entry name" value="AB HYDROLASE SUPERFAMILY PROTEIN C4A8.06C"/>
    <property type="match status" value="1"/>
</dbReference>
<dbReference type="SUPFAM" id="SSF53474">
    <property type="entry name" value="alpha/beta-Hydrolases"/>
    <property type="match status" value="1"/>
</dbReference>
<dbReference type="Pfam" id="PF07859">
    <property type="entry name" value="Abhydrolase_3"/>
    <property type="match status" value="1"/>
</dbReference>
<dbReference type="EMBL" id="UFQQ01000023">
    <property type="protein sequence ID" value="SSW92656.1"/>
    <property type="molecule type" value="Genomic_DNA"/>
</dbReference>
<evidence type="ECO:0000313" key="4">
    <source>
        <dbReference type="EMBL" id="SSW92656.1"/>
    </source>
</evidence>
<evidence type="ECO:0000313" key="3">
    <source>
        <dbReference type="EMBL" id="RED28070.1"/>
    </source>
</evidence>
<name>A0A336JWA6_9BRAD</name>